<evidence type="ECO:0000256" key="3">
    <source>
        <dbReference type="PROSITE-ProRule" id="PRU00339"/>
    </source>
</evidence>
<keyword evidence="5" id="KW-1185">Reference proteome</keyword>
<protein>
    <submittedName>
        <fullName evidence="4">CadC family transcriptional regulator</fullName>
    </submittedName>
</protein>
<dbReference type="InterPro" id="IPR011990">
    <property type="entry name" value="TPR-like_helical_dom_sf"/>
</dbReference>
<dbReference type="EMBL" id="WHSC02000009">
    <property type="protein sequence ID" value="MDO6123629.1"/>
    <property type="molecule type" value="Genomic_DNA"/>
</dbReference>
<dbReference type="Gene3D" id="1.25.40.10">
    <property type="entry name" value="Tetratricopeptide repeat domain"/>
    <property type="match status" value="1"/>
</dbReference>
<organism evidence="4 5">
    <name type="scientific">Shinella curvata</name>
    <dbReference type="NCBI Taxonomy" id="1817964"/>
    <lineage>
        <taxon>Bacteria</taxon>
        <taxon>Pseudomonadati</taxon>
        <taxon>Pseudomonadota</taxon>
        <taxon>Alphaproteobacteria</taxon>
        <taxon>Hyphomicrobiales</taxon>
        <taxon>Rhizobiaceae</taxon>
        <taxon>Shinella</taxon>
    </lineage>
</organism>
<keyword evidence="2 3" id="KW-0802">TPR repeat</keyword>
<evidence type="ECO:0000256" key="1">
    <source>
        <dbReference type="ARBA" id="ARBA00022737"/>
    </source>
</evidence>
<dbReference type="InterPro" id="IPR051685">
    <property type="entry name" value="Ycf3/AcsC/BcsC/TPR_MFPF"/>
</dbReference>
<dbReference type="InterPro" id="IPR019734">
    <property type="entry name" value="TPR_rpt"/>
</dbReference>
<keyword evidence="1" id="KW-0677">Repeat</keyword>
<dbReference type="SUPFAM" id="SSF48452">
    <property type="entry name" value="TPR-like"/>
    <property type="match status" value="1"/>
</dbReference>
<dbReference type="SMART" id="SM00028">
    <property type="entry name" value="TPR"/>
    <property type="match status" value="3"/>
</dbReference>
<evidence type="ECO:0000313" key="4">
    <source>
        <dbReference type="EMBL" id="MDO6123629.1"/>
    </source>
</evidence>
<dbReference type="RefSeq" id="WP_244759880.1">
    <property type="nucleotide sequence ID" value="NZ_JALJCJ010000001.1"/>
</dbReference>
<dbReference type="PROSITE" id="PS50005">
    <property type="entry name" value="TPR"/>
    <property type="match status" value="1"/>
</dbReference>
<gene>
    <name evidence="4" type="ORF">GB928_020745</name>
</gene>
<name>A0ABT8XIQ5_9HYPH</name>
<sequence length="418" mass="45164">MLAAGAAFTAFLLLSGGVSDRTEPALAVVPFTFNENDPQSAALAHEVAGELIGGLSRIDGIRLVAPPEDDKKSTSQNMRVASLLVEGALQRDPQAWTLQLRLTNPATHEIQSVADIAIDARTADARHLRSRLAAGAGYALALRLNTLENGDVTPQSDPARIAIQQAVASINQTTRERFATARAILEKYRADEPDNVDVQVALAALHLRAIQMSWYPPAEESKAENDARALLEAAVRAMPNSAPVLGAYCRFLTATNQFSDSLVACARTLAINPWDGTALFQLGLTQLQLGRFDDALASFLKADSFGTPEVSRWTWLLGAGFASLILERNEEAAQWLLRSLEVTPASGRTYMLLAVAYQRLGRQDEAKEALRKGMALRPGSTTLNIALPTRNASETYLRAAREISETLAKLGLPRDGKP</sequence>
<proteinExistence type="predicted"/>
<comment type="caution">
    <text evidence="4">The sequence shown here is derived from an EMBL/GenBank/DDBJ whole genome shotgun (WGS) entry which is preliminary data.</text>
</comment>
<dbReference type="Proteomes" id="UP001177080">
    <property type="component" value="Unassembled WGS sequence"/>
</dbReference>
<evidence type="ECO:0000313" key="5">
    <source>
        <dbReference type="Proteomes" id="UP001177080"/>
    </source>
</evidence>
<evidence type="ECO:0000256" key="2">
    <source>
        <dbReference type="ARBA" id="ARBA00022803"/>
    </source>
</evidence>
<accession>A0ABT8XIQ5</accession>
<dbReference type="Pfam" id="PF13181">
    <property type="entry name" value="TPR_8"/>
    <property type="match status" value="2"/>
</dbReference>
<dbReference type="PANTHER" id="PTHR44943">
    <property type="entry name" value="CELLULOSE SYNTHASE OPERON PROTEIN C"/>
    <property type="match status" value="1"/>
</dbReference>
<dbReference type="PANTHER" id="PTHR44943:SF8">
    <property type="entry name" value="TPR REPEAT-CONTAINING PROTEIN MJ0263"/>
    <property type="match status" value="1"/>
</dbReference>
<reference evidence="4" key="1">
    <citation type="submission" date="2022-04" db="EMBL/GenBank/DDBJ databases">
        <title>Shinella lacus sp. nov., a novel member of the genus Shinella from water.</title>
        <authorList>
            <person name="Deng Y."/>
        </authorList>
    </citation>
    <scope>NUCLEOTIDE SEQUENCE</scope>
    <source>
        <strain evidence="4">JCM 31239</strain>
    </source>
</reference>
<feature type="repeat" description="TPR" evidence="3">
    <location>
        <begin position="347"/>
        <end position="380"/>
    </location>
</feature>